<organism evidence="1 2">
    <name type="scientific">Theileria equi strain WA</name>
    <dbReference type="NCBI Taxonomy" id="1537102"/>
    <lineage>
        <taxon>Eukaryota</taxon>
        <taxon>Sar</taxon>
        <taxon>Alveolata</taxon>
        <taxon>Apicomplexa</taxon>
        <taxon>Aconoidasida</taxon>
        <taxon>Piroplasmida</taxon>
        <taxon>Theileriidae</taxon>
        <taxon>Theileria</taxon>
    </lineage>
</organism>
<dbReference type="EMBL" id="CP001669">
    <property type="protein sequence ID" value="AFZ79942.1"/>
    <property type="molecule type" value="Genomic_DNA"/>
</dbReference>
<dbReference type="OrthoDB" id="365634at2759"/>
<gene>
    <name evidence="1" type="ORF">BEWA_027910</name>
</gene>
<dbReference type="GeneID" id="15807174"/>
<name>L0AWH8_THEEQ</name>
<dbReference type="Proteomes" id="UP000031512">
    <property type="component" value="Chromosome 1"/>
</dbReference>
<sequence length="173" mass="20069">MSDISLLKQESITAVGIWKKSHSVVPYHSGATFHRLAEVKRHKILAISTEETIFALLRTNFILIDRESDQILLAKDIFKRIEDSNDTETLLRVHVYLSLQRIGKFPISDNIIVATPADIDIEEYIKRFKCTKHEKIELHQLLDAFKTYYESSTLRLNGRYSSVECIWCYITGH</sequence>
<keyword evidence="2" id="KW-1185">Reference proteome</keyword>
<evidence type="ECO:0000313" key="1">
    <source>
        <dbReference type="EMBL" id="AFZ79942.1"/>
    </source>
</evidence>
<dbReference type="AlphaFoldDB" id="L0AWH8"/>
<dbReference type="RefSeq" id="XP_004829608.1">
    <property type="nucleotide sequence ID" value="XM_004829551.1"/>
</dbReference>
<reference evidence="1 2" key="1">
    <citation type="journal article" date="2012" name="BMC Genomics">
        <title>Comparative genomic analysis and phylogenetic position of Theileria equi.</title>
        <authorList>
            <person name="Kappmeyer L.S."/>
            <person name="Thiagarajan M."/>
            <person name="Herndon D.R."/>
            <person name="Ramsay J.D."/>
            <person name="Caler E."/>
            <person name="Djikeng A."/>
            <person name="Gillespie J.J."/>
            <person name="Lau A.O."/>
            <person name="Roalson E.H."/>
            <person name="Silva J.C."/>
            <person name="Silva M.G."/>
            <person name="Suarez C.E."/>
            <person name="Ueti M.W."/>
            <person name="Nene V.M."/>
            <person name="Mealey R.H."/>
            <person name="Knowles D.P."/>
            <person name="Brayton K.A."/>
        </authorList>
    </citation>
    <scope>NUCLEOTIDE SEQUENCE [LARGE SCALE GENOMIC DNA]</scope>
    <source>
        <strain evidence="1 2">WA</strain>
    </source>
</reference>
<dbReference type="VEuPathDB" id="PiroplasmaDB:BEWA_027910"/>
<evidence type="ECO:0000313" key="2">
    <source>
        <dbReference type="Proteomes" id="UP000031512"/>
    </source>
</evidence>
<dbReference type="KEGG" id="beq:BEWA_027910"/>
<proteinExistence type="predicted"/>
<accession>L0AWH8</accession>
<dbReference type="eggNOG" id="ENOG502QXNB">
    <property type="taxonomic scope" value="Eukaryota"/>
</dbReference>
<protein>
    <submittedName>
        <fullName evidence="1">Uncharacterized protein</fullName>
    </submittedName>
</protein>